<proteinExistence type="predicted"/>
<organism evidence="1 2">
    <name type="scientific">Fusarium solani</name>
    <name type="common">Filamentous fungus</name>
    <dbReference type="NCBI Taxonomy" id="169388"/>
    <lineage>
        <taxon>Eukaryota</taxon>
        <taxon>Fungi</taxon>
        <taxon>Dikarya</taxon>
        <taxon>Ascomycota</taxon>
        <taxon>Pezizomycotina</taxon>
        <taxon>Sordariomycetes</taxon>
        <taxon>Hypocreomycetidae</taxon>
        <taxon>Hypocreales</taxon>
        <taxon>Nectriaceae</taxon>
        <taxon>Fusarium</taxon>
        <taxon>Fusarium solani species complex</taxon>
    </lineage>
</organism>
<comment type="caution">
    <text evidence="1">The sequence shown here is derived from an EMBL/GenBank/DDBJ whole genome shotgun (WGS) entry which is preliminary data.</text>
</comment>
<sequence length="309" mass="34483">MQIDCSLPAECALSLIGLVHWAIAAAIHPAHTVRILMMSADRGCDILTKVVEIQESTSTVAHLDLSAFGDDDPVGDAIVCRTTEERMASDVFGLFRENMDKPQVVLSFVDGSIQDHFDNLRPASDQVPLDVHRLKTVHDVEDLRVIQRCDDTDPRSHLIFVDIDSLILPIAFEGYACVHVILNPRHPGRVVWDDDAGQLVESSEDCSIEERTRQIWWARQPDAKRVYIYTVEADVHSFLNVQHHTARQIEGVQLGGFIAALFQPRFWNIDAGSMLPAFLRCPPLKSHSCYGAHVSLLHTPATRPVDARG</sequence>
<name>A0A9P9HJU7_FUSSL</name>
<accession>A0A9P9HJU7</accession>
<keyword evidence="2" id="KW-1185">Reference proteome</keyword>
<dbReference type="Proteomes" id="UP000736672">
    <property type="component" value="Unassembled WGS sequence"/>
</dbReference>
<reference evidence="1" key="1">
    <citation type="journal article" date="2021" name="Nat. Commun.">
        <title>Genetic determinants of endophytism in the Arabidopsis root mycobiome.</title>
        <authorList>
            <person name="Mesny F."/>
            <person name="Miyauchi S."/>
            <person name="Thiergart T."/>
            <person name="Pickel B."/>
            <person name="Atanasova L."/>
            <person name="Karlsson M."/>
            <person name="Huettel B."/>
            <person name="Barry K.W."/>
            <person name="Haridas S."/>
            <person name="Chen C."/>
            <person name="Bauer D."/>
            <person name="Andreopoulos W."/>
            <person name="Pangilinan J."/>
            <person name="LaButti K."/>
            <person name="Riley R."/>
            <person name="Lipzen A."/>
            <person name="Clum A."/>
            <person name="Drula E."/>
            <person name="Henrissat B."/>
            <person name="Kohler A."/>
            <person name="Grigoriev I.V."/>
            <person name="Martin F.M."/>
            <person name="Hacquard S."/>
        </authorList>
    </citation>
    <scope>NUCLEOTIDE SEQUENCE</scope>
    <source>
        <strain evidence="1">FSSC 5 MPI-SDFR-AT-0091</strain>
    </source>
</reference>
<dbReference type="EMBL" id="JAGTJS010000009">
    <property type="protein sequence ID" value="KAH7258736.1"/>
    <property type="molecule type" value="Genomic_DNA"/>
</dbReference>
<dbReference type="AlphaFoldDB" id="A0A9P9HJU7"/>
<dbReference type="OrthoDB" id="5035669at2759"/>
<evidence type="ECO:0000313" key="1">
    <source>
        <dbReference type="EMBL" id="KAH7258736.1"/>
    </source>
</evidence>
<protein>
    <submittedName>
        <fullName evidence="1">Uncharacterized protein</fullName>
    </submittedName>
</protein>
<gene>
    <name evidence="1" type="ORF">B0J15DRAFT_465990</name>
</gene>
<evidence type="ECO:0000313" key="2">
    <source>
        <dbReference type="Proteomes" id="UP000736672"/>
    </source>
</evidence>